<evidence type="ECO:0000313" key="4">
    <source>
        <dbReference type="Proteomes" id="UP000681343"/>
    </source>
</evidence>
<evidence type="ECO:0000256" key="1">
    <source>
        <dbReference type="ARBA" id="ARBA00003238"/>
    </source>
</evidence>
<dbReference type="EMBL" id="AP023415">
    <property type="protein sequence ID" value="BCK79048.1"/>
    <property type="molecule type" value="Genomic_DNA"/>
</dbReference>
<keyword evidence="2" id="KW-0446">Lipid-binding</keyword>
<evidence type="ECO:0008006" key="5">
    <source>
        <dbReference type="Google" id="ProtNLM"/>
    </source>
</evidence>
<dbReference type="Gene3D" id="3.40.50.10440">
    <property type="entry name" value="Dihydroxyacetone kinase, domain 1"/>
    <property type="match status" value="1"/>
</dbReference>
<dbReference type="KEGG" id="vfa:MM35RIKEN_12400"/>
<dbReference type="InterPro" id="IPR003797">
    <property type="entry name" value="DegV"/>
</dbReference>
<comment type="function">
    <text evidence="1">May bind long-chain fatty acids, such as palmitate, and may play a role in lipid transport or fatty acid metabolism.</text>
</comment>
<dbReference type="Gene3D" id="3.30.1180.10">
    <property type="match status" value="1"/>
</dbReference>
<dbReference type="PANTHER" id="PTHR33434">
    <property type="entry name" value="DEGV DOMAIN-CONTAINING PROTEIN DR_1986-RELATED"/>
    <property type="match status" value="1"/>
</dbReference>
<dbReference type="Gene3D" id="2.20.28.50">
    <property type="entry name" value="degv family protein"/>
    <property type="match status" value="1"/>
</dbReference>
<evidence type="ECO:0000256" key="2">
    <source>
        <dbReference type="ARBA" id="ARBA00023121"/>
    </source>
</evidence>
<gene>
    <name evidence="3" type="ORF">MM35RIKEN_12400</name>
</gene>
<dbReference type="NCBIfam" id="TIGR00762">
    <property type="entry name" value="DegV"/>
    <property type="match status" value="1"/>
</dbReference>
<dbReference type="InterPro" id="IPR050270">
    <property type="entry name" value="DegV_domain_contain"/>
</dbReference>
<dbReference type="SUPFAM" id="SSF82549">
    <property type="entry name" value="DAK1/DegV-like"/>
    <property type="match status" value="1"/>
</dbReference>
<dbReference type="Pfam" id="PF02645">
    <property type="entry name" value="DegV"/>
    <property type="match status" value="1"/>
</dbReference>
<dbReference type="InterPro" id="IPR043168">
    <property type="entry name" value="DegV_C"/>
</dbReference>
<evidence type="ECO:0000313" key="3">
    <source>
        <dbReference type="EMBL" id="BCK79048.1"/>
    </source>
</evidence>
<accession>A0A810PQT7</accession>
<sequence length="285" mass="30915">MVRIFTDTAANLPMKTLEELDIKAVPLTYEVDGAEPDYSIDFNGPAFYEAMRKGAEVKTSMVNPQTAAQAIEKCLESGEDVLYMGISGGISGSCWGVGLQCKELAEKYGAERVRVLDTRGASLGEGLVVIETAKLAKEGKSLPELETFARGLCARMQQFFVVDDLKYLHKGGRISGGARLAGTLLQVKLILRGDEEGKIVMYEKVRGKKKALEALANIYAQTMNDPEAPIGIAHADAPADALHLQSLLRDKGAKGEIMHVCYEPVTGAHVGPGTVALFFYSEEWR</sequence>
<dbReference type="RefSeq" id="WP_212820232.1">
    <property type="nucleotide sequence ID" value="NZ_AP023415.1"/>
</dbReference>
<keyword evidence="4" id="KW-1185">Reference proteome</keyword>
<protein>
    <recommendedName>
        <fullName evidence="5">DegV family protein</fullName>
    </recommendedName>
</protein>
<dbReference type="GO" id="GO:0008289">
    <property type="term" value="F:lipid binding"/>
    <property type="evidence" value="ECO:0007669"/>
    <property type="project" value="UniProtKB-KW"/>
</dbReference>
<proteinExistence type="predicted"/>
<dbReference type="PROSITE" id="PS51482">
    <property type="entry name" value="DEGV"/>
    <property type="match status" value="1"/>
</dbReference>
<organism evidence="3 4">
    <name type="scientific">Vescimonas fastidiosa</name>
    <dbReference type="NCBI Taxonomy" id="2714353"/>
    <lineage>
        <taxon>Bacteria</taxon>
        <taxon>Bacillati</taxon>
        <taxon>Bacillota</taxon>
        <taxon>Clostridia</taxon>
        <taxon>Eubacteriales</taxon>
        <taxon>Oscillospiraceae</taxon>
        <taxon>Vescimonas</taxon>
    </lineage>
</organism>
<reference evidence="3" key="1">
    <citation type="submission" date="2020-09" db="EMBL/GenBank/DDBJ databases">
        <title>New species isolated from human feces.</title>
        <authorList>
            <person name="Kitahara M."/>
            <person name="Shigeno Y."/>
            <person name="Shime M."/>
            <person name="Matsumoto Y."/>
            <person name="Nakamura S."/>
            <person name="Motooka D."/>
            <person name="Fukuoka S."/>
            <person name="Nishikawa H."/>
            <person name="Benno Y."/>
        </authorList>
    </citation>
    <scope>NUCLEOTIDE SEQUENCE</scope>
    <source>
        <strain evidence="3">MM35</strain>
    </source>
</reference>
<dbReference type="Proteomes" id="UP000681343">
    <property type="component" value="Chromosome"/>
</dbReference>
<name>A0A810PQT7_9FIRM</name>
<dbReference type="AlphaFoldDB" id="A0A810PQT7"/>
<dbReference type="PANTHER" id="PTHR33434:SF3">
    <property type="entry name" value="DEGV DOMAIN-CONTAINING PROTEIN YITS"/>
    <property type="match status" value="1"/>
</dbReference>